<organism evidence="1 2">
    <name type="scientific">Morganella psychrotolerans</name>
    <dbReference type="NCBI Taxonomy" id="368603"/>
    <lineage>
        <taxon>Bacteria</taxon>
        <taxon>Pseudomonadati</taxon>
        <taxon>Pseudomonadota</taxon>
        <taxon>Gammaproteobacteria</taxon>
        <taxon>Enterobacterales</taxon>
        <taxon>Morganellaceae</taxon>
        <taxon>Morganella</taxon>
    </lineage>
</organism>
<accession>A0A1B8H0E2</accession>
<comment type="caution">
    <text evidence="1">The sequence shown here is derived from an EMBL/GenBank/DDBJ whole genome shotgun (WGS) entry which is preliminary data.</text>
</comment>
<name>A0A1B8H0E2_9GAMM</name>
<evidence type="ECO:0000313" key="2">
    <source>
        <dbReference type="Proteomes" id="UP000092247"/>
    </source>
</evidence>
<reference evidence="1 2" key="1">
    <citation type="submission" date="2016-06" db="EMBL/GenBank/DDBJ databases">
        <authorList>
            <person name="Kjaerup R.B."/>
            <person name="Dalgaard T.S."/>
            <person name="Juul-Madsen H.R."/>
        </authorList>
    </citation>
    <scope>NUCLEOTIDE SEQUENCE [LARGE SCALE GENOMIC DNA]</scope>
    <source>
        <strain evidence="1 2">GCSL-Mp3</strain>
    </source>
</reference>
<evidence type="ECO:0000313" key="1">
    <source>
        <dbReference type="EMBL" id="OBU02535.1"/>
    </source>
</evidence>
<dbReference type="Proteomes" id="UP000092247">
    <property type="component" value="Unassembled WGS sequence"/>
</dbReference>
<sequence length="228" mass="26306">MVQAENIKYSDLVSLSGEINKDQKNITEIPFTEQYDSISAHSLRILNALDMEIELIDSYEHYLDLDNDITYLNDIKNDINNLSTTIHGYADMMHTSELIDKAEKHGHDLSELVNSYYDHIEQLKKIKSPHLPVKFDFPQKDTLILSINDLIKKLSEEIKHLKLQIEDTVKFSALLHKINQLTDMSLAVIRFWVMNVSRYDVYFAEGASMAGLNEIVNGHINALKYYKS</sequence>
<dbReference type="RefSeq" id="WP_067426613.1">
    <property type="nucleotide sequence ID" value="NZ_LZEX01000045.1"/>
</dbReference>
<protein>
    <submittedName>
        <fullName evidence="1">Uncharacterized protein</fullName>
    </submittedName>
</protein>
<dbReference type="EMBL" id="LZEX01000045">
    <property type="protein sequence ID" value="OBU02535.1"/>
    <property type="molecule type" value="Genomic_DNA"/>
</dbReference>
<gene>
    <name evidence="1" type="ORF">AYY17_12860</name>
</gene>
<dbReference type="AlphaFoldDB" id="A0A1B8H0E2"/>
<proteinExistence type="predicted"/>